<evidence type="ECO:0000313" key="16">
    <source>
        <dbReference type="EMBL" id="KAG9240873.1"/>
    </source>
</evidence>
<keyword evidence="12" id="KW-0131">Cell cycle</keyword>
<keyword evidence="6" id="KW-0132">Cell division</keyword>
<dbReference type="Proteomes" id="UP000887226">
    <property type="component" value="Unassembled WGS sequence"/>
</dbReference>
<name>A0A9P7YXD5_9HELO</name>
<dbReference type="Pfam" id="PF01302">
    <property type="entry name" value="CAP_GLY"/>
    <property type="match status" value="1"/>
</dbReference>
<feature type="compositionally biased region" description="Polar residues" evidence="14">
    <location>
        <begin position="297"/>
        <end position="332"/>
    </location>
</feature>
<keyword evidence="9" id="KW-0243">Dynein</keyword>
<comment type="similarity">
    <text evidence="4">Belongs to the dynactin 150 kDa subunit family.</text>
</comment>
<keyword evidence="17" id="KW-1185">Reference proteome</keyword>
<keyword evidence="8" id="KW-0498">Mitosis</keyword>
<evidence type="ECO:0000256" key="4">
    <source>
        <dbReference type="ARBA" id="ARBA00011010"/>
    </source>
</evidence>
<dbReference type="GO" id="GO:0005816">
    <property type="term" value="C:spindle pole body"/>
    <property type="evidence" value="ECO:0007669"/>
    <property type="project" value="TreeGrafter"/>
</dbReference>
<dbReference type="PROSITE" id="PS50245">
    <property type="entry name" value="CAP_GLY_2"/>
    <property type="match status" value="1"/>
</dbReference>
<keyword evidence="10 13" id="KW-0175">Coiled coil</keyword>
<dbReference type="PROSITE" id="PS00845">
    <property type="entry name" value="CAP_GLY_1"/>
    <property type="match status" value="1"/>
</dbReference>
<keyword evidence="11" id="KW-0206">Cytoskeleton</keyword>
<dbReference type="InterPro" id="IPR022157">
    <property type="entry name" value="Dynactin"/>
</dbReference>
<dbReference type="GO" id="GO:0030286">
    <property type="term" value="C:dynein complex"/>
    <property type="evidence" value="ECO:0007669"/>
    <property type="project" value="UniProtKB-KW"/>
</dbReference>
<dbReference type="OrthoDB" id="2130750at2759"/>
<organism evidence="16 17">
    <name type="scientific">Calycina marina</name>
    <dbReference type="NCBI Taxonomy" id="1763456"/>
    <lineage>
        <taxon>Eukaryota</taxon>
        <taxon>Fungi</taxon>
        <taxon>Dikarya</taxon>
        <taxon>Ascomycota</taxon>
        <taxon>Pezizomycotina</taxon>
        <taxon>Leotiomycetes</taxon>
        <taxon>Helotiales</taxon>
        <taxon>Pezizellaceae</taxon>
        <taxon>Calycina</taxon>
    </lineage>
</organism>
<dbReference type="GO" id="GO:0005819">
    <property type="term" value="C:spindle"/>
    <property type="evidence" value="ECO:0007669"/>
    <property type="project" value="UniProtKB-SubCell"/>
</dbReference>
<dbReference type="GO" id="GO:0051301">
    <property type="term" value="P:cell division"/>
    <property type="evidence" value="ECO:0007669"/>
    <property type="project" value="UniProtKB-KW"/>
</dbReference>
<dbReference type="Gene3D" id="2.30.30.190">
    <property type="entry name" value="CAP Gly-rich-like domain"/>
    <property type="match status" value="1"/>
</dbReference>
<reference evidence="16" key="1">
    <citation type="journal article" date="2021" name="IMA Fungus">
        <title>Genomic characterization of three marine fungi, including Emericellopsis atlantica sp. nov. with signatures of a generalist lifestyle and marine biomass degradation.</title>
        <authorList>
            <person name="Hagestad O.C."/>
            <person name="Hou L."/>
            <person name="Andersen J.H."/>
            <person name="Hansen E.H."/>
            <person name="Altermark B."/>
            <person name="Li C."/>
            <person name="Kuhnert E."/>
            <person name="Cox R.J."/>
            <person name="Crous P.W."/>
            <person name="Spatafora J.W."/>
            <person name="Lail K."/>
            <person name="Amirebrahimi M."/>
            <person name="Lipzen A."/>
            <person name="Pangilinan J."/>
            <person name="Andreopoulos W."/>
            <person name="Hayes R.D."/>
            <person name="Ng V."/>
            <person name="Grigoriev I.V."/>
            <person name="Jackson S.A."/>
            <person name="Sutton T.D.S."/>
            <person name="Dobson A.D.W."/>
            <person name="Rama T."/>
        </authorList>
    </citation>
    <scope>NUCLEOTIDE SEQUENCE</scope>
    <source>
        <strain evidence="16">TRa3180A</strain>
    </source>
</reference>
<dbReference type="InterPro" id="IPR036859">
    <property type="entry name" value="CAP-Gly_dom_sf"/>
</dbReference>
<evidence type="ECO:0000256" key="5">
    <source>
        <dbReference type="ARBA" id="ARBA00022490"/>
    </source>
</evidence>
<evidence type="ECO:0000313" key="17">
    <source>
        <dbReference type="Proteomes" id="UP000887226"/>
    </source>
</evidence>
<evidence type="ECO:0000256" key="3">
    <source>
        <dbReference type="ARBA" id="ARBA00004544"/>
    </source>
</evidence>
<dbReference type="GO" id="GO:0051286">
    <property type="term" value="C:cell tip"/>
    <property type="evidence" value="ECO:0007669"/>
    <property type="project" value="TreeGrafter"/>
</dbReference>
<feature type="compositionally biased region" description="Polar residues" evidence="14">
    <location>
        <begin position="144"/>
        <end position="156"/>
    </location>
</feature>
<feature type="compositionally biased region" description="Low complexity" evidence="14">
    <location>
        <begin position="130"/>
        <end position="143"/>
    </location>
</feature>
<feature type="coiled-coil region" evidence="13">
    <location>
        <begin position="1077"/>
        <end position="1128"/>
    </location>
</feature>
<feature type="domain" description="CAP-Gly" evidence="15">
    <location>
        <begin position="26"/>
        <end position="68"/>
    </location>
</feature>
<evidence type="ECO:0000259" key="15">
    <source>
        <dbReference type="PROSITE" id="PS50245"/>
    </source>
</evidence>
<evidence type="ECO:0000256" key="13">
    <source>
        <dbReference type="SAM" id="Coils"/>
    </source>
</evidence>
<evidence type="ECO:0000256" key="7">
    <source>
        <dbReference type="ARBA" id="ARBA00022701"/>
    </source>
</evidence>
<gene>
    <name evidence="16" type="ORF">BJ878DRAFT_570668</name>
</gene>
<dbReference type="InterPro" id="IPR000938">
    <property type="entry name" value="CAP-Gly_domain"/>
</dbReference>
<evidence type="ECO:0000256" key="9">
    <source>
        <dbReference type="ARBA" id="ARBA00023017"/>
    </source>
</evidence>
<evidence type="ECO:0000256" key="6">
    <source>
        <dbReference type="ARBA" id="ARBA00022618"/>
    </source>
</evidence>
<evidence type="ECO:0000256" key="12">
    <source>
        <dbReference type="ARBA" id="ARBA00023306"/>
    </source>
</evidence>
<comment type="caution">
    <text evidence="16">The sequence shown here is derived from an EMBL/GenBank/DDBJ whole genome shotgun (WGS) entry which is preliminary data.</text>
</comment>
<feature type="region of interest" description="Disordered" evidence="14">
    <location>
        <begin position="81"/>
        <end position="339"/>
    </location>
</feature>
<evidence type="ECO:0000256" key="11">
    <source>
        <dbReference type="ARBA" id="ARBA00023212"/>
    </source>
</evidence>
<dbReference type="GO" id="GO:0000743">
    <property type="term" value="P:nuclear migration involved in conjugation with cellular fusion"/>
    <property type="evidence" value="ECO:0007669"/>
    <property type="project" value="TreeGrafter"/>
</dbReference>
<evidence type="ECO:0000256" key="1">
    <source>
        <dbReference type="ARBA" id="ARBA00004114"/>
    </source>
</evidence>
<dbReference type="PANTHER" id="PTHR18916">
    <property type="entry name" value="DYNACTIN 1-RELATED MICROTUBULE-BINDING"/>
    <property type="match status" value="1"/>
</dbReference>
<feature type="coiled-coil region" evidence="13">
    <location>
        <begin position="1163"/>
        <end position="1233"/>
    </location>
</feature>
<keyword evidence="7" id="KW-0493">Microtubule</keyword>
<feature type="compositionally biased region" description="Basic and acidic residues" evidence="14">
    <location>
        <begin position="272"/>
        <end position="285"/>
    </location>
</feature>
<feature type="compositionally biased region" description="Polar residues" evidence="14">
    <location>
        <begin position="251"/>
        <end position="264"/>
    </location>
</feature>
<dbReference type="GO" id="GO:0005874">
    <property type="term" value="C:microtubule"/>
    <property type="evidence" value="ECO:0007669"/>
    <property type="project" value="UniProtKB-KW"/>
</dbReference>
<dbReference type="EMBL" id="MU254323">
    <property type="protein sequence ID" value="KAG9240873.1"/>
    <property type="molecule type" value="Genomic_DNA"/>
</dbReference>
<evidence type="ECO:0000256" key="2">
    <source>
        <dbReference type="ARBA" id="ARBA00004186"/>
    </source>
</evidence>
<evidence type="ECO:0000256" key="14">
    <source>
        <dbReference type="SAM" id="MobiDB-lite"/>
    </source>
</evidence>
<dbReference type="SMART" id="SM01052">
    <property type="entry name" value="CAP_GLY"/>
    <property type="match status" value="1"/>
</dbReference>
<feature type="compositionally biased region" description="Low complexity" evidence="14">
    <location>
        <begin position="157"/>
        <end position="186"/>
    </location>
</feature>
<accession>A0A9P7YXD5</accession>
<dbReference type="GO" id="GO:0005814">
    <property type="term" value="C:centriole"/>
    <property type="evidence" value="ECO:0007669"/>
    <property type="project" value="UniProtKB-SubCell"/>
</dbReference>
<dbReference type="GO" id="GO:0000132">
    <property type="term" value="P:establishment of mitotic spindle orientation"/>
    <property type="evidence" value="ECO:0007669"/>
    <property type="project" value="TreeGrafter"/>
</dbReference>
<keyword evidence="5" id="KW-0963">Cytoplasm</keyword>
<comment type="subcellular location">
    <subcellularLocation>
        <location evidence="3">Cytoplasm</location>
        <location evidence="3">Cell cortex</location>
    </subcellularLocation>
    <subcellularLocation>
        <location evidence="1">Cytoplasm</location>
        <location evidence="1">Cytoskeleton</location>
        <location evidence="1">Microtubule organizing center</location>
        <location evidence="1">Centrosome</location>
        <location evidence="1">Centriole</location>
    </subcellularLocation>
    <subcellularLocation>
        <location evidence="2">Cytoplasm</location>
        <location evidence="2">Cytoskeleton</location>
        <location evidence="2">Spindle</location>
    </subcellularLocation>
</comment>
<dbReference type="SUPFAM" id="SSF74924">
    <property type="entry name" value="Cap-Gly domain"/>
    <property type="match status" value="1"/>
</dbReference>
<evidence type="ECO:0000256" key="10">
    <source>
        <dbReference type="ARBA" id="ARBA00023054"/>
    </source>
</evidence>
<protein>
    <submittedName>
        <fullName evidence="16">Dynein associated protein-domain-containing protein</fullName>
    </submittedName>
</protein>
<feature type="compositionally biased region" description="Low complexity" evidence="14">
    <location>
        <begin position="81"/>
        <end position="92"/>
    </location>
</feature>
<sequence length="1346" mass="150573">MAEFALGQIISLNKGEGPLATIRYVGEPHFSQGEWVGVELDDESGKNDGSVQGERYFDCSPGRGMFVRPNTIRYVEKAAPASLPAAKPSRASVGLVKKPARPSSVAGSGVGRRLSNVPDVGASKRVSVNSVSPTPAARSRPSSMLRSPTKSPTKQLSTATSTASRTGTPSSARPLSTTTTRPTRPSMGGVRTSMGPPAAPAAPANKRQSLVGGTGVVNRESAAPPRTSGRLAVPPKPRAGLRPGTDRIGSIGSQLSGRGSSKNSQDTEDEDRGSPVKSDENHSEHGSFSPMAASPVLSRTSAMDRQQASPSSTRSTNSPVAQRNPGSTTTASREIEDLKTKLRVMEKKRMEDRDKLKAMEQVRIERDKYENIIGKLQTKYQLQLEEMKKLKQELKEQEIRFDSVESMQEEHSIELEHAVLDREMAEAIVDNLKSEVKEQKDVIEELRLELDIAKAENSELSGGLTVEEKSTQGWLQMERTNERLKEALMRLRDMTQQTEVDLKSEIKTLEGEVSDLTVFKDQYLDTKRRLDESEANAAELSQRLEDNDATDDLVVELSDKNLTMEADIQELKSTIEDLESLRELNDELEINHVEAEKEMQEDIDFKESIINEQARRAAQQERAIEDMEYTLSRFRDLVTNLQNDIDDMRASHAVTETESEQLNARSRAMMELNMKLQVSAAKTQIKTIELELRRLDAREASDHLDIVQKFLPDSFTKDDRESVLAYLRFKRVAFKANLLHGFVKERVNSSSFAGHEDDIFAGCDVLDKLSWIIGMCDRFISYISHCSVEDFARFKDALLDLEPVERALNGWIDGLRRDELKEKQCSAELKRTLAVISSLAEVHISHNLASYADDIHMRALVMQSHLESAAAALTVTKSMVQTILPSQDDDELAQHFNRKSDAVITQTRNAKVIISKALRALADLKSRSLSLAPDTIQAFEQCEASTEELANFTRHVGIDLYTLLREEGQEEPHTYAEVQSTVHRSTSMILASSEQDLFSIYLSKLRTLTASLVDLAAMASDLEITQEFELATAPWNVRSDELKSFKAVPVDAEDELRRLKEENHERATMIAMRDQTIDESTVKIELLESRMRDATKKNERIHELERKIEEAQKQEATLKAIIDKHYAEITRMEADGEKLKRFADEARIVGIIAPGSNAGHERAVATAREMEILKSEIESLQAAVRYLREDNRRARLTDHRSLAWLAAPLVQPKTKEQERKESLAAEANKVLNELLVLIKTTMLYDLSTLPKDRLAWRPAKNSPQYYVAKQREDFEAWCSWRLEVERKGKMLAEGEASKAAGMVKRSGAAQVSLHLPSWQKTGSMGGEIEIVGHESFNNLKRQLGFV</sequence>
<evidence type="ECO:0000256" key="8">
    <source>
        <dbReference type="ARBA" id="ARBA00022776"/>
    </source>
</evidence>
<dbReference type="PANTHER" id="PTHR18916:SF6">
    <property type="entry name" value="DYNACTIN SUBUNIT 1"/>
    <property type="match status" value="1"/>
</dbReference>
<proteinExistence type="inferred from homology"/>
<dbReference type="Pfam" id="PF12455">
    <property type="entry name" value="Dynactin"/>
    <property type="match status" value="1"/>
</dbReference>